<gene>
    <name evidence="2" type="ORF">GCM10008906_31530</name>
</gene>
<comment type="caution">
    <text evidence="2">The sequence shown here is derived from an EMBL/GenBank/DDBJ whole genome shotgun (WGS) entry which is preliminary data.</text>
</comment>
<dbReference type="EMBL" id="BAAACG010000016">
    <property type="protein sequence ID" value="GAA0745339.1"/>
    <property type="molecule type" value="Genomic_DNA"/>
</dbReference>
<evidence type="ECO:0000313" key="2">
    <source>
        <dbReference type="EMBL" id="GAA0745339.1"/>
    </source>
</evidence>
<evidence type="ECO:0000256" key="1">
    <source>
        <dbReference type="SAM" id="MobiDB-lite"/>
    </source>
</evidence>
<protein>
    <submittedName>
        <fullName evidence="2">Head-tail adaptor protein</fullName>
    </submittedName>
</protein>
<name>A0ABN1JS80_9CLOT</name>
<feature type="region of interest" description="Disordered" evidence="1">
    <location>
        <begin position="227"/>
        <end position="259"/>
    </location>
</feature>
<dbReference type="RefSeq" id="WP_343763100.1">
    <property type="nucleotide sequence ID" value="NZ_BAAACG010000016.1"/>
</dbReference>
<accession>A0ABN1JS80</accession>
<evidence type="ECO:0000313" key="3">
    <source>
        <dbReference type="Proteomes" id="UP001501510"/>
    </source>
</evidence>
<dbReference type="Proteomes" id="UP001501510">
    <property type="component" value="Unassembled WGS sequence"/>
</dbReference>
<sequence>MLRFHNKKGLFIYILIFMMIFSYGCKPKTKDSKEGREFDVKIANNVVDSYMRYLMNNDMNSAKKLYSKKLTNSKAEKRNSDLKTKGYLISEINEIGESGIFKSKVVSINEKIPYTCVEEFKIKVVKEGNDYKIEEINTSNEKEAFIEKNQIRYRNKNNIKTELLIDGSGIPDYTYAKDDKSRLEKIPVPKSNIGAITLAYSENFIAISTYDKNSYIGLVTIDESKAVQGGSGSGDGESGGSGGGGDSQGGSITNVKEPPIGKEISDLDLLKNSKIDYMVFSPDEKFVAVQYETSAKSKNLRVYKTDSGDMIDSKFEDKYPLDKVNVIFSSFNMEEINFDVIAKDKNNKEVSKVTGKWQLNLKDFKFKKI</sequence>
<dbReference type="SUPFAM" id="SSF69322">
    <property type="entry name" value="Tricorn protease domain 2"/>
    <property type="match status" value="1"/>
</dbReference>
<feature type="compositionally biased region" description="Gly residues" evidence="1">
    <location>
        <begin position="229"/>
        <end position="248"/>
    </location>
</feature>
<dbReference type="PROSITE" id="PS51257">
    <property type="entry name" value="PROKAR_LIPOPROTEIN"/>
    <property type="match status" value="1"/>
</dbReference>
<reference evidence="2 3" key="1">
    <citation type="journal article" date="2019" name="Int. J. Syst. Evol. Microbiol.">
        <title>The Global Catalogue of Microorganisms (GCM) 10K type strain sequencing project: providing services to taxonomists for standard genome sequencing and annotation.</title>
        <authorList>
            <consortium name="The Broad Institute Genomics Platform"/>
            <consortium name="The Broad Institute Genome Sequencing Center for Infectious Disease"/>
            <person name="Wu L."/>
            <person name="Ma J."/>
        </authorList>
    </citation>
    <scope>NUCLEOTIDE SEQUENCE [LARGE SCALE GENOMIC DNA]</scope>
    <source>
        <strain evidence="2 3">JCM 1407</strain>
    </source>
</reference>
<organism evidence="2 3">
    <name type="scientific">Clostridium oceanicum</name>
    <dbReference type="NCBI Taxonomy" id="1543"/>
    <lineage>
        <taxon>Bacteria</taxon>
        <taxon>Bacillati</taxon>
        <taxon>Bacillota</taxon>
        <taxon>Clostridia</taxon>
        <taxon>Eubacteriales</taxon>
        <taxon>Clostridiaceae</taxon>
        <taxon>Clostridium</taxon>
    </lineage>
</organism>
<proteinExistence type="predicted"/>
<keyword evidence="3" id="KW-1185">Reference proteome</keyword>